<dbReference type="Gene3D" id="1.10.1200.10">
    <property type="entry name" value="ACP-like"/>
    <property type="match status" value="1"/>
</dbReference>
<evidence type="ECO:0000259" key="3">
    <source>
        <dbReference type="PROSITE" id="PS50075"/>
    </source>
</evidence>
<dbReference type="STRING" id="1290391.M7U2A1"/>
<proteinExistence type="predicted"/>
<organism evidence="4 5">
    <name type="scientific">Botryotinia fuckeliana (strain BcDW1)</name>
    <name type="common">Noble rot fungus</name>
    <name type="synonym">Botrytis cinerea</name>
    <dbReference type="NCBI Taxonomy" id="1290391"/>
    <lineage>
        <taxon>Eukaryota</taxon>
        <taxon>Fungi</taxon>
        <taxon>Dikarya</taxon>
        <taxon>Ascomycota</taxon>
        <taxon>Pezizomycotina</taxon>
        <taxon>Leotiomycetes</taxon>
        <taxon>Helotiales</taxon>
        <taxon>Sclerotiniaceae</taxon>
        <taxon>Botrytis</taxon>
    </lineage>
</organism>
<dbReference type="HOGENOM" id="CLU_002220_0_0_1"/>
<reference evidence="5" key="1">
    <citation type="journal article" date="2013" name="Genome Announc.">
        <title>Draft genome sequence of Botrytis cinerea BcDW1, inoculum for noble rot of grape berries.</title>
        <authorList>
            <person name="Blanco-Ulate B."/>
            <person name="Allen G."/>
            <person name="Powell A.L."/>
            <person name="Cantu D."/>
        </authorList>
    </citation>
    <scope>NUCLEOTIDE SEQUENCE [LARGE SCALE GENOMIC DNA]</scope>
    <source>
        <strain evidence="5">BcDW1</strain>
    </source>
</reference>
<dbReference type="AlphaFoldDB" id="M7U2A1"/>
<dbReference type="InterPro" id="IPR020845">
    <property type="entry name" value="AMP-binding_CS"/>
</dbReference>
<dbReference type="InterPro" id="IPR042099">
    <property type="entry name" value="ANL_N_sf"/>
</dbReference>
<dbReference type="InterPro" id="IPR009081">
    <property type="entry name" value="PP-bd_ACP"/>
</dbReference>
<name>M7U2A1_BOTF1</name>
<accession>M7U2A1</accession>
<protein>
    <submittedName>
        <fullName evidence="4">Putative ochratoxin a non-ribosomal peptide synthetase protein</fullName>
    </submittedName>
</protein>
<dbReference type="SUPFAM" id="SSF47336">
    <property type="entry name" value="ACP-like"/>
    <property type="match status" value="1"/>
</dbReference>
<evidence type="ECO:0000313" key="4">
    <source>
        <dbReference type="EMBL" id="EMR87674.1"/>
    </source>
</evidence>
<dbReference type="PANTHER" id="PTHR43439:SF2">
    <property type="entry name" value="ENZYME, PUTATIVE (JCVI)-RELATED"/>
    <property type="match status" value="1"/>
</dbReference>
<dbReference type="Gene3D" id="3.40.50.12780">
    <property type="entry name" value="N-terminal domain of ligase-like"/>
    <property type="match status" value="1"/>
</dbReference>
<dbReference type="InterPro" id="IPR036736">
    <property type="entry name" value="ACP-like_sf"/>
</dbReference>
<evidence type="ECO:0000313" key="5">
    <source>
        <dbReference type="Proteomes" id="UP000012045"/>
    </source>
</evidence>
<keyword evidence="2" id="KW-0597">Phosphoprotein</keyword>
<sequence>MVRTHEQVAQWQNSLAPHIVERLARETPDNKYGEWVSKDSVVVITYAQLANVIDGLAWLIVEQLGGPGRYGANPEVLAYVGTSDVRYSALVLAAAKAGYTLFVTSPRNSPAAHCALFDHLKCQTLIISNPIPPPANVILDAVKPMSHFMVPSVKELLNQQYPHYVLSKTFEDLRQTPIVVMHTSGTTGFPKPLIWTHETCTQVLNANACEAPNEILSVQNSFIKGKRVIVTLPPFHVSCSKSKEGTKLIIDQGALLAQLFVGAIPYGNIVIAPVATAIPTAQGVVNVLKQSPAEVANTCAIRSSRVGSASNPEVSGAIVIGAQRFQAAFLIGPASATLLTTAEQATLIERIWPSIEESNRKAPAHVRLEKSFVLVLPADRRLIRAAKGTFTRAPSISQYTEEIEKLYNNADLLSNDDDYPNGDTAHYYTPTGPDATTRLIRQHVRSVTASSNLDDADNFFDRGMDSLQSLQLTRALRRSFQRPDFAISTIYQNSTVSQLRTAILTPNKNEQDELEIMEALLTTYRTIGSYLLQALLNRDGIANVFCLNCGEDGGKAKQRKIFTASGFATTKLSNRVTFIKADLESPSLGMDEHAYKSLSGEIDLIIHAAWPVNFNLALSAFRSQFAGIINLLTLAASTNSTTRFVFVSSIAAVEGHTAGPALEEIIFSLKTSAPFGYARAKFLSELLVDAAGQHLGETISTTIIRIGQIAGPVLNPGLWNPREWFPSVMLSSLYLGQIPNSLGPRFDNVDFIPVDLLGDFFVDLVTTRKNMSRESATTVSNLRNPQLVTWSTLLRDLVAIRSLEILEPEVWLDSLRMSREENGADGDGDGDGDGDRNVDVEQNPAVKLLDFLTGLLKFRDLDAEGGVGEPMLVERALDASPKMRGLEAVRGEWIGKWMSEWMELLGASERR</sequence>
<dbReference type="PROSITE" id="PS50075">
    <property type="entry name" value="CARRIER"/>
    <property type="match status" value="1"/>
</dbReference>
<dbReference type="OrthoDB" id="429813at2759"/>
<dbReference type="PANTHER" id="PTHR43439">
    <property type="entry name" value="PHENYLACETATE-COENZYME A LIGASE"/>
    <property type="match status" value="1"/>
</dbReference>
<dbReference type="Pfam" id="PF00550">
    <property type="entry name" value="PP-binding"/>
    <property type="match status" value="1"/>
</dbReference>
<dbReference type="Pfam" id="PF07993">
    <property type="entry name" value="NAD_binding_4"/>
    <property type="match status" value="1"/>
</dbReference>
<dbReference type="InterPro" id="IPR036291">
    <property type="entry name" value="NAD(P)-bd_dom_sf"/>
</dbReference>
<dbReference type="Gene3D" id="3.40.50.720">
    <property type="entry name" value="NAD(P)-binding Rossmann-like Domain"/>
    <property type="match status" value="1"/>
</dbReference>
<dbReference type="Pfam" id="PF23562">
    <property type="entry name" value="AMP-binding_C_3"/>
    <property type="match status" value="1"/>
</dbReference>
<dbReference type="Proteomes" id="UP000012045">
    <property type="component" value="Unassembled WGS sequence"/>
</dbReference>
<dbReference type="SUPFAM" id="SSF56801">
    <property type="entry name" value="Acetyl-CoA synthetase-like"/>
    <property type="match status" value="1"/>
</dbReference>
<gene>
    <name evidence="4" type="ORF">BcDW1_3706</name>
</gene>
<dbReference type="Pfam" id="PF00501">
    <property type="entry name" value="AMP-binding"/>
    <property type="match status" value="1"/>
</dbReference>
<feature type="domain" description="Carrier" evidence="3">
    <location>
        <begin position="431"/>
        <end position="507"/>
    </location>
</feature>
<dbReference type="InterPro" id="IPR051414">
    <property type="entry name" value="Adenylate-forming_Reductase"/>
</dbReference>
<dbReference type="EMBL" id="KB707819">
    <property type="protein sequence ID" value="EMR87674.1"/>
    <property type="molecule type" value="Genomic_DNA"/>
</dbReference>
<evidence type="ECO:0000256" key="1">
    <source>
        <dbReference type="ARBA" id="ARBA00022450"/>
    </source>
</evidence>
<dbReference type="InterPro" id="IPR000873">
    <property type="entry name" value="AMP-dep_synth/lig_dom"/>
</dbReference>
<dbReference type="PROSITE" id="PS00455">
    <property type="entry name" value="AMP_BINDING"/>
    <property type="match status" value="1"/>
</dbReference>
<dbReference type="SUPFAM" id="SSF51735">
    <property type="entry name" value="NAD(P)-binding Rossmann-fold domains"/>
    <property type="match status" value="1"/>
</dbReference>
<keyword evidence="1" id="KW-0596">Phosphopantetheine</keyword>
<evidence type="ECO:0000256" key="2">
    <source>
        <dbReference type="ARBA" id="ARBA00022553"/>
    </source>
</evidence>
<dbReference type="InterPro" id="IPR013120">
    <property type="entry name" value="FAR_NAD-bd"/>
</dbReference>